<dbReference type="SUPFAM" id="SSF54593">
    <property type="entry name" value="Glyoxalase/Bleomycin resistance protein/Dihydroxybiphenyl dioxygenase"/>
    <property type="match status" value="1"/>
</dbReference>
<dbReference type="Pfam" id="PF13468">
    <property type="entry name" value="Glyoxalase_3"/>
    <property type="match status" value="1"/>
</dbReference>
<feature type="domain" description="Glyoxalase-like" evidence="1">
    <location>
        <begin position="8"/>
        <end position="184"/>
    </location>
</feature>
<evidence type="ECO:0000259" key="1">
    <source>
        <dbReference type="Pfam" id="PF13468"/>
    </source>
</evidence>
<dbReference type="Gene3D" id="3.10.180.10">
    <property type="entry name" value="2,3-Dihydroxybiphenyl 1,2-Dioxygenase, domain 1"/>
    <property type="match status" value="1"/>
</dbReference>
<dbReference type="PANTHER" id="PTHR40265:SF1">
    <property type="entry name" value="GLYOXALASE-LIKE DOMAIN-CONTAINING PROTEIN"/>
    <property type="match status" value="1"/>
</dbReference>
<dbReference type="InterPro" id="IPR025870">
    <property type="entry name" value="Glyoxalase-like_dom"/>
</dbReference>
<organism evidence="2">
    <name type="scientific">Rouxiella sp. WC2420</name>
    <dbReference type="NCBI Taxonomy" id="3234145"/>
    <lineage>
        <taxon>Bacteria</taxon>
        <taxon>Pseudomonadati</taxon>
        <taxon>Pseudomonadota</taxon>
        <taxon>Gammaproteobacteria</taxon>
        <taxon>Enterobacterales</taxon>
        <taxon>Yersiniaceae</taxon>
        <taxon>Rouxiella</taxon>
    </lineage>
</organism>
<dbReference type="PANTHER" id="PTHR40265">
    <property type="entry name" value="BLL2707 PROTEIN"/>
    <property type="match status" value="1"/>
</dbReference>
<accession>A0AB39VSQ6</accession>
<dbReference type="EMBL" id="CP165628">
    <property type="protein sequence ID" value="XDU73550.1"/>
    <property type="molecule type" value="Genomic_DNA"/>
</dbReference>
<name>A0AB39VSQ6_9GAMM</name>
<evidence type="ECO:0000313" key="2">
    <source>
        <dbReference type="EMBL" id="XDU73550.1"/>
    </source>
</evidence>
<dbReference type="RefSeq" id="WP_369789954.1">
    <property type="nucleotide sequence ID" value="NZ_CP165628.1"/>
</dbReference>
<proteinExistence type="predicted"/>
<dbReference type="AlphaFoldDB" id="A0AB39VSQ6"/>
<gene>
    <name evidence="2" type="ORF">AB3G37_05465</name>
</gene>
<reference evidence="2" key="1">
    <citation type="submission" date="2024-07" db="EMBL/GenBank/DDBJ databases">
        <authorList>
            <person name="Biller S.J."/>
        </authorList>
    </citation>
    <scope>NUCLEOTIDE SEQUENCE</scope>
    <source>
        <strain evidence="2">WC2420</strain>
    </source>
</reference>
<sequence>MSDLVPYLDHVVINVAEGLNLSEQLFRRLGFNLTTRGHHSLGSSNHLAIFNDNYLELLGYEDRNTLQRKDLYQAPLGLNGLVWKTQDAAAVYQQLSQHQLAEAEPKAFFRPVKLNDGTEPNARFQTVPVKASRIPHGRSFFCQHLTPELVWRAEWQTHPNAVSHISEFVISARDIRHAAQVYVDIFGKEHINEIDPQEVALQAGGAKVRFITPEKAQAVFGITLTDDCDEAKMVALSFGTYSLETTRQSLQRGEIHFTEVGGRILAQVGHGLGLTLAFYEN</sequence>
<protein>
    <submittedName>
        <fullName evidence="2">VOC family protein</fullName>
    </submittedName>
</protein>
<dbReference type="InterPro" id="IPR029068">
    <property type="entry name" value="Glyas_Bleomycin-R_OHBP_Dase"/>
</dbReference>